<keyword evidence="3" id="KW-0408">Iron</keyword>
<dbReference type="AlphaFoldDB" id="A0A437MPC7"/>
<evidence type="ECO:0000256" key="2">
    <source>
        <dbReference type="ARBA" id="ARBA00022723"/>
    </source>
</evidence>
<evidence type="ECO:0000256" key="1">
    <source>
        <dbReference type="ARBA" id="ARBA00001917"/>
    </source>
</evidence>
<dbReference type="SUPFAM" id="SSF52833">
    <property type="entry name" value="Thioredoxin-like"/>
    <property type="match status" value="1"/>
</dbReference>
<sequence length="104" mass="11689">MPEDPPPFFDHHVFVCTNKGGCADEGSKKLAKHMKSQAKAMGLKRVRVNTTGCMGRCKFGPVFAVYPEGVWYSPQDRDDVEEILATHLRDGGRVERLMLPGRKR</sequence>
<keyword evidence="2" id="KW-0479">Metal-binding</keyword>
<dbReference type="OrthoDB" id="9800597at2"/>
<dbReference type="Proteomes" id="UP000282957">
    <property type="component" value="Unassembled WGS sequence"/>
</dbReference>
<accession>A0A437MPC7</accession>
<dbReference type="InterPro" id="IPR036249">
    <property type="entry name" value="Thioredoxin-like_sf"/>
</dbReference>
<dbReference type="Pfam" id="PF01257">
    <property type="entry name" value="2Fe-2S_thioredx"/>
    <property type="match status" value="1"/>
</dbReference>
<dbReference type="Gene3D" id="3.40.30.10">
    <property type="entry name" value="Glutaredoxin"/>
    <property type="match status" value="1"/>
</dbReference>
<reference evidence="5 6" key="1">
    <citation type="submission" date="2019-01" db="EMBL/GenBank/DDBJ databases">
        <authorList>
            <person name="Chen W.-M."/>
        </authorList>
    </citation>
    <scope>NUCLEOTIDE SEQUENCE [LARGE SCALE GENOMIC DNA]</scope>
    <source>
        <strain evidence="5 6">CCP-6</strain>
    </source>
</reference>
<keyword evidence="4" id="KW-0411">Iron-sulfur</keyword>
<dbReference type="GO" id="GO:0051536">
    <property type="term" value="F:iron-sulfur cluster binding"/>
    <property type="evidence" value="ECO:0007669"/>
    <property type="project" value="UniProtKB-KW"/>
</dbReference>
<comment type="caution">
    <text evidence="5">The sequence shown here is derived from an EMBL/GenBank/DDBJ whole genome shotgun (WGS) entry which is preliminary data.</text>
</comment>
<dbReference type="PANTHER" id="PTHR43578:SF3">
    <property type="entry name" value="NADH-QUINONE OXIDOREDUCTASE SUBUNIT F"/>
    <property type="match status" value="1"/>
</dbReference>
<evidence type="ECO:0000313" key="5">
    <source>
        <dbReference type="EMBL" id="RVT99489.1"/>
    </source>
</evidence>
<keyword evidence="6" id="KW-1185">Reference proteome</keyword>
<gene>
    <name evidence="5" type="ORF">EOD42_05220</name>
</gene>
<evidence type="ECO:0000256" key="4">
    <source>
        <dbReference type="ARBA" id="ARBA00023014"/>
    </source>
</evidence>
<dbReference type="RefSeq" id="WP_127786383.1">
    <property type="nucleotide sequence ID" value="NZ_SACL01000001.1"/>
</dbReference>
<proteinExistence type="predicted"/>
<dbReference type="GO" id="GO:0046872">
    <property type="term" value="F:metal ion binding"/>
    <property type="evidence" value="ECO:0007669"/>
    <property type="project" value="UniProtKB-KW"/>
</dbReference>
<comment type="cofactor">
    <cofactor evidence="1">
        <name>FMN</name>
        <dbReference type="ChEBI" id="CHEBI:58210"/>
    </cofactor>
</comment>
<protein>
    <submittedName>
        <fullName evidence="5">(2Fe-2S) ferredoxin domain-containing protein</fullName>
    </submittedName>
</protein>
<dbReference type="EMBL" id="SACL01000001">
    <property type="protein sequence ID" value="RVT99489.1"/>
    <property type="molecule type" value="Genomic_DNA"/>
</dbReference>
<name>A0A437MPC7_9PROT</name>
<evidence type="ECO:0000256" key="3">
    <source>
        <dbReference type="ARBA" id="ARBA00023004"/>
    </source>
</evidence>
<organism evidence="5 6">
    <name type="scientific">Rhodovarius crocodyli</name>
    <dbReference type="NCBI Taxonomy" id="1979269"/>
    <lineage>
        <taxon>Bacteria</taxon>
        <taxon>Pseudomonadati</taxon>
        <taxon>Pseudomonadota</taxon>
        <taxon>Alphaproteobacteria</taxon>
        <taxon>Acetobacterales</taxon>
        <taxon>Roseomonadaceae</taxon>
        <taxon>Rhodovarius</taxon>
    </lineage>
</organism>
<evidence type="ECO:0000313" key="6">
    <source>
        <dbReference type="Proteomes" id="UP000282957"/>
    </source>
</evidence>
<dbReference type="CDD" id="cd02980">
    <property type="entry name" value="TRX_Fd_family"/>
    <property type="match status" value="1"/>
</dbReference>
<dbReference type="PANTHER" id="PTHR43578">
    <property type="entry name" value="NADH-QUINONE OXIDOREDUCTASE SUBUNIT F"/>
    <property type="match status" value="1"/>
</dbReference>